<keyword evidence="3" id="KW-1003">Cell membrane</keyword>
<sequence>RRRRGKEGERNEGTEQMVVVVPETSAGEVYHFVSSPTFVDEPIQTINEEHSIESQHDDDTDLSYFSFSEISKSTKDFSNDKKLGEGGFGSVYMGVLDDGREIAVKKLSLTSKQGVNEFQNELKYIAKLQHRNLVKLLGYCNEGDESMLIYEYMPNKSLDLFIFEKNGSITIDWSYRFRIIHGIVRGLLYLHHDSRFKIVHRDLKASNILLDADMNPKISDFGLARMFRDQENEANTNTIVGTLGYISPEYAVDGTFSEKSDVFSFGVLVLEIVSGAANRQFSYGKDNDNLLTHAWKLYKEGKTLELLSAHMSKSCVESEVLRSIHIGLLCVQHHAKDRPTMLSVAFMFDQNDALPPPKHPAFFAEGIQPKVNQMSINDVTITIQLRLLGPVLLMDQPSSLSSYSTMKKLTILLFLYHAVLSSIMITYAAVDTITVGKVIRENDTLVSAKEMYELGFFSPKKSRNRFLGIWYKNISPQTVVWVANAENPLTNVSVSVELRVGQVGLQLLNGNHTVVWSTNLSGTVGLVAQLQDNGNFVLRDQGSLIWQSFDYPGDTLLPGMRIGVDLVTGKDRHLTSWKSEDDPSVGQYVLRVSPNGYPQLFETQNLDSKYRFGPWNGANFSGMPDFGYNSIQFVFNEKERYFEYKLVNNSLVSRMHLKADGDIVHLNWIKSTQSWNEFSTATNDNCGRYSICGPYGVCNIDNTPACSCLDGFEPRRADEWRSADWSSGCKRIEPLACGNENGNEDSFHGIAGVKFPDTNNSWYNQSMTLGECEATCKRNCSCMAYASSDIRNGGSGCLLWLGDLVDIRLDDESQPLYIRLPASELKGPIAREQGSNNKKHTIIIVVLASLSSIVVCLILAWRKKKESHKTILGTIPSRNENYDNASGKEDRELSSYSGFGPVYKGVLEDGQEIAVKRMSKTSTQGLDEFKNEVKFIAKLQHRNLVKLLGYCIQGDEKMLIYEYMANKSLDYFIFDASRGSTLDWPRRFHIIHGIARGLLYLHHDSRLRIVHRDLKASNILLDKDWNPKISDFGLARRFSGHETEANTNSVVGTYGYIPPEYALLGHVSIKSDVYSFGVLLLEIVCGKRNRGFSHEEHNHTLIGHAWRLHNEGRSLELVSSSLGASCVESQVLRTIHIGLLCVQNNAEDRPTMSSVVLMLGNENALTTPKQPAFFTQDMPDLAFVSSGPTLGSVDEITITLLQAR</sequence>
<comment type="subcellular location">
    <subcellularLocation>
        <location evidence="1">Cell membrane</location>
        <topology evidence="1">Single-pass type I membrane protein</topology>
    </subcellularLocation>
</comment>
<dbReference type="PROSITE" id="PS50948">
    <property type="entry name" value="PAN"/>
    <property type="match status" value="1"/>
</dbReference>
<dbReference type="FunFam" id="3.30.200.20:FF:000924">
    <property type="entry name" value="Uncharacterized protein"/>
    <property type="match status" value="1"/>
</dbReference>
<reference evidence="19" key="1">
    <citation type="submission" date="2022-06" db="EMBL/GenBank/DDBJ databases">
        <title>Uncovering the hologenomic basis of an extraordinary plant invasion.</title>
        <authorList>
            <person name="Bieker V.C."/>
            <person name="Martin M.D."/>
            <person name="Gilbert T."/>
            <person name="Hodgins K."/>
            <person name="Battlay P."/>
            <person name="Petersen B."/>
            <person name="Wilson J."/>
        </authorList>
    </citation>
    <scope>NUCLEOTIDE SEQUENCE</scope>
    <source>
        <strain evidence="19">AA19_3_7</strain>
        <tissue evidence="19">Leaf</tissue>
    </source>
</reference>
<dbReference type="PROSITE" id="PS50927">
    <property type="entry name" value="BULB_LECTIN"/>
    <property type="match status" value="1"/>
</dbReference>
<evidence type="ECO:0000256" key="8">
    <source>
        <dbReference type="ARBA" id="ARBA00022777"/>
    </source>
</evidence>
<gene>
    <name evidence="19" type="ORF">M8C21_016785</name>
</gene>
<keyword evidence="20" id="KW-1185">Reference proteome</keyword>
<comment type="catalytic activity">
    <reaction evidence="12">
        <text>L-threonyl-[protein] + ATP = O-phospho-L-threonyl-[protein] + ADP + H(+)</text>
        <dbReference type="Rhea" id="RHEA:46608"/>
        <dbReference type="Rhea" id="RHEA-COMP:11060"/>
        <dbReference type="Rhea" id="RHEA-COMP:11605"/>
        <dbReference type="ChEBI" id="CHEBI:15378"/>
        <dbReference type="ChEBI" id="CHEBI:30013"/>
        <dbReference type="ChEBI" id="CHEBI:30616"/>
        <dbReference type="ChEBI" id="CHEBI:61977"/>
        <dbReference type="ChEBI" id="CHEBI:456216"/>
        <dbReference type="EC" id="2.7.11.1"/>
    </reaction>
</comment>
<feature type="non-terminal residue" evidence="19">
    <location>
        <position position="1"/>
    </location>
</feature>
<evidence type="ECO:0000313" key="19">
    <source>
        <dbReference type="EMBL" id="KAI7753030.1"/>
    </source>
</evidence>
<dbReference type="PROSITE" id="PS00108">
    <property type="entry name" value="PROTEIN_KINASE_ST"/>
    <property type="match status" value="2"/>
</dbReference>
<evidence type="ECO:0000256" key="13">
    <source>
        <dbReference type="ARBA" id="ARBA00048679"/>
    </source>
</evidence>
<keyword evidence="15" id="KW-0472">Membrane</keyword>
<dbReference type="FunFam" id="1.10.510.10:FF:000060">
    <property type="entry name" value="G-type lectin S-receptor-like serine/threonine-protein kinase"/>
    <property type="match status" value="2"/>
</dbReference>
<evidence type="ECO:0000256" key="15">
    <source>
        <dbReference type="SAM" id="Phobius"/>
    </source>
</evidence>
<evidence type="ECO:0000256" key="1">
    <source>
        <dbReference type="ARBA" id="ARBA00004251"/>
    </source>
</evidence>
<dbReference type="EMBL" id="JAMZMK010005560">
    <property type="protein sequence ID" value="KAI7753030.1"/>
    <property type="molecule type" value="Genomic_DNA"/>
</dbReference>
<dbReference type="InterPro" id="IPR036426">
    <property type="entry name" value="Bulb-type_lectin_dom_sf"/>
</dbReference>
<dbReference type="InterPro" id="IPR017441">
    <property type="entry name" value="Protein_kinase_ATP_BS"/>
</dbReference>
<dbReference type="GO" id="GO:0005524">
    <property type="term" value="F:ATP binding"/>
    <property type="evidence" value="ECO:0007669"/>
    <property type="project" value="UniProtKB-UniRule"/>
</dbReference>
<accession>A0AAD5D4M8</accession>
<dbReference type="SMART" id="SM00220">
    <property type="entry name" value="S_TKc"/>
    <property type="match status" value="2"/>
</dbReference>
<dbReference type="PROSITE" id="PS00107">
    <property type="entry name" value="PROTEIN_KINASE_ATP"/>
    <property type="match status" value="1"/>
</dbReference>
<keyword evidence="5" id="KW-0808">Transferase</keyword>
<protein>
    <recommendedName>
        <fullName evidence="2">non-specific serine/threonine protein kinase</fullName>
        <ecNumber evidence="2">2.7.11.1</ecNumber>
    </recommendedName>
</protein>
<dbReference type="SMART" id="SM00473">
    <property type="entry name" value="PAN_AP"/>
    <property type="match status" value="1"/>
</dbReference>
<keyword evidence="9 14" id="KW-0067">ATP-binding</keyword>
<keyword evidence="4" id="KW-0723">Serine/threonine-protein kinase</keyword>
<feature type="transmembrane region" description="Helical" evidence="15">
    <location>
        <begin position="841"/>
        <end position="861"/>
    </location>
</feature>
<dbReference type="InterPro" id="IPR000858">
    <property type="entry name" value="S_locus_glycoprot_dom"/>
</dbReference>
<dbReference type="CDD" id="cd14066">
    <property type="entry name" value="STKc_IRAK"/>
    <property type="match status" value="2"/>
</dbReference>
<organism evidence="19 20">
    <name type="scientific">Ambrosia artemisiifolia</name>
    <name type="common">Common ragweed</name>
    <dbReference type="NCBI Taxonomy" id="4212"/>
    <lineage>
        <taxon>Eukaryota</taxon>
        <taxon>Viridiplantae</taxon>
        <taxon>Streptophyta</taxon>
        <taxon>Embryophyta</taxon>
        <taxon>Tracheophyta</taxon>
        <taxon>Spermatophyta</taxon>
        <taxon>Magnoliopsida</taxon>
        <taxon>eudicotyledons</taxon>
        <taxon>Gunneridae</taxon>
        <taxon>Pentapetalae</taxon>
        <taxon>asterids</taxon>
        <taxon>campanulids</taxon>
        <taxon>Asterales</taxon>
        <taxon>Asteraceae</taxon>
        <taxon>Asteroideae</taxon>
        <taxon>Heliantheae alliance</taxon>
        <taxon>Heliantheae</taxon>
        <taxon>Ambrosia</taxon>
    </lineage>
</organism>
<keyword evidence="8" id="KW-0418">Kinase</keyword>
<dbReference type="Gene3D" id="3.50.4.10">
    <property type="entry name" value="Hepatocyte Growth Factor"/>
    <property type="match status" value="1"/>
</dbReference>
<evidence type="ECO:0000256" key="11">
    <source>
        <dbReference type="ARBA" id="ARBA00023180"/>
    </source>
</evidence>
<dbReference type="Gene3D" id="1.10.510.10">
    <property type="entry name" value="Transferase(Phosphotransferase) domain 1"/>
    <property type="match status" value="2"/>
</dbReference>
<dbReference type="InterPro" id="IPR001245">
    <property type="entry name" value="Ser-Thr/Tyr_kinase_cat_dom"/>
</dbReference>
<dbReference type="Pfam" id="PF00954">
    <property type="entry name" value="S_locus_glycop"/>
    <property type="match status" value="1"/>
</dbReference>
<evidence type="ECO:0000256" key="6">
    <source>
        <dbReference type="ARBA" id="ARBA00022729"/>
    </source>
</evidence>
<evidence type="ECO:0000256" key="10">
    <source>
        <dbReference type="ARBA" id="ARBA00023157"/>
    </source>
</evidence>
<keyword evidence="15" id="KW-1133">Transmembrane helix</keyword>
<dbReference type="Gene3D" id="3.30.200.20">
    <property type="entry name" value="Phosphorylase Kinase, domain 1"/>
    <property type="match status" value="2"/>
</dbReference>
<dbReference type="Gene3D" id="2.90.10.10">
    <property type="entry name" value="Bulb-type lectin domain"/>
    <property type="match status" value="1"/>
</dbReference>
<keyword evidence="10" id="KW-1015">Disulfide bond</keyword>
<feature type="domain" description="Protein kinase" evidence="16">
    <location>
        <begin position="888"/>
        <end position="1173"/>
    </location>
</feature>
<dbReference type="FunFam" id="3.30.200.20:FF:000195">
    <property type="entry name" value="G-type lectin S-receptor-like serine/threonine-protein kinase"/>
    <property type="match status" value="1"/>
</dbReference>
<dbReference type="InterPro" id="IPR011009">
    <property type="entry name" value="Kinase-like_dom_sf"/>
</dbReference>
<dbReference type="CDD" id="cd01098">
    <property type="entry name" value="PAN_AP_plant"/>
    <property type="match status" value="1"/>
</dbReference>
<evidence type="ECO:0000313" key="20">
    <source>
        <dbReference type="Proteomes" id="UP001206925"/>
    </source>
</evidence>
<dbReference type="SUPFAM" id="SSF56112">
    <property type="entry name" value="Protein kinase-like (PK-like)"/>
    <property type="match status" value="2"/>
</dbReference>
<keyword evidence="11" id="KW-0325">Glycoprotein</keyword>
<dbReference type="EC" id="2.7.11.1" evidence="2"/>
<dbReference type="GO" id="GO:0005886">
    <property type="term" value="C:plasma membrane"/>
    <property type="evidence" value="ECO:0007669"/>
    <property type="project" value="UniProtKB-SubCell"/>
</dbReference>
<dbReference type="Pfam" id="PF07714">
    <property type="entry name" value="PK_Tyr_Ser-Thr"/>
    <property type="match status" value="2"/>
</dbReference>
<keyword evidence="15" id="KW-0812">Transmembrane</keyword>
<dbReference type="Pfam" id="PF08276">
    <property type="entry name" value="PAN_2"/>
    <property type="match status" value="1"/>
</dbReference>
<dbReference type="AlphaFoldDB" id="A0AAD5D4M8"/>
<dbReference type="GO" id="GO:0048544">
    <property type="term" value="P:recognition of pollen"/>
    <property type="evidence" value="ECO:0007669"/>
    <property type="project" value="InterPro"/>
</dbReference>
<dbReference type="GO" id="GO:0004674">
    <property type="term" value="F:protein serine/threonine kinase activity"/>
    <property type="evidence" value="ECO:0007669"/>
    <property type="project" value="UniProtKB-KW"/>
</dbReference>
<dbReference type="InterPro" id="IPR003609">
    <property type="entry name" value="Pan_app"/>
</dbReference>
<evidence type="ECO:0000259" key="18">
    <source>
        <dbReference type="PROSITE" id="PS50948"/>
    </source>
</evidence>
<evidence type="ECO:0000256" key="5">
    <source>
        <dbReference type="ARBA" id="ARBA00022679"/>
    </source>
</evidence>
<dbReference type="Pfam" id="PF01453">
    <property type="entry name" value="B_lectin"/>
    <property type="match status" value="1"/>
</dbReference>
<name>A0AAD5D4M8_AMBAR</name>
<comment type="caution">
    <text evidence="19">The sequence shown here is derived from an EMBL/GenBank/DDBJ whole genome shotgun (WGS) entry which is preliminary data.</text>
</comment>
<feature type="binding site" evidence="14">
    <location>
        <position position="106"/>
    </location>
    <ligand>
        <name>ATP</name>
        <dbReference type="ChEBI" id="CHEBI:30616"/>
    </ligand>
</feature>
<evidence type="ECO:0000256" key="2">
    <source>
        <dbReference type="ARBA" id="ARBA00012513"/>
    </source>
</evidence>
<proteinExistence type="predicted"/>
<dbReference type="InterPro" id="IPR000719">
    <property type="entry name" value="Prot_kinase_dom"/>
</dbReference>
<evidence type="ECO:0000256" key="3">
    <source>
        <dbReference type="ARBA" id="ARBA00022475"/>
    </source>
</evidence>
<evidence type="ECO:0000256" key="9">
    <source>
        <dbReference type="ARBA" id="ARBA00022840"/>
    </source>
</evidence>
<dbReference type="PROSITE" id="PS50011">
    <property type="entry name" value="PROTEIN_KINASE_DOM"/>
    <property type="match status" value="2"/>
</dbReference>
<dbReference type="Proteomes" id="UP001206925">
    <property type="component" value="Unassembled WGS sequence"/>
</dbReference>
<dbReference type="InterPro" id="IPR001480">
    <property type="entry name" value="Bulb-type_lectin_dom"/>
</dbReference>
<dbReference type="PANTHER" id="PTHR27002">
    <property type="entry name" value="RECEPTOR-LIKE SERINE/THREONINE-PROTEIN KINASE SD1-8"/>
    <property type="match status" value="1"/>
</dbReference>
<comment type="catalytic activity">
    <reaction evidence="13">
        <text>L-seryl-[protein] + ATP = O-phospho-L-seryl-[protein] + ADP + H(+)</text>
        <dbReference type="Rhea" id="RHEA:17989"/>
        <dbReference type="Rhea" id="RHEA-COMP:9863"/>
        <dbReference type="Rhea" id="RHEA-COMP:11604"/>
        <dbReference type="ChEBI" id="CHEBI:15378"/>
        <dbReference type="ChEBI" id="CHEBI:29999"/>
        <dbReference type="ChEBI" id="CHEBI:30616"/>
        <dbReference type="ChEBI" id="CHEBI:83421"/>
        <dbReference type="ChEBI" id="CHEBI:456216"/>
        <dbReference type="EC" id="2.7.11.1"/>
    </reaction>
</comment>
<keyword evidence="7 14" id="KW-0547">Nucleotide-binding</keyword>
<keyword evidence="6" id="KW-0732">Signal</keyword>
<evidence type="ECO:0000256" key="4">
    <source>
        <dbReference type="ARBA" id="ARBA00022527"/>
    </source>
</evidence>
<evidence type="ECO:0000256" key="14">
    <source>
        <dbReference type="PROSITE-ProRule" id="PRU10141"/>
    </source>
</evidence>
<dbReference type="SUPFAM" id="SSF51110">
    <property type="entry name" value="alpha-D-mannose-specific plant lectins"/>
    <property type="match status" value="1"/>
</dbReference>
<feature type="domain" description="Bulb-type lectin" evidence="17">
    <location>
        <begin position="430"/>
        <end position="551"/>
    </location>
</feature>
<dbReference type="CDD" id="cd00028">
    <property type="entry name" value="B_lectin"/>
    <property type="match status" value="1"/>
</dbReference>
<evidence type="ECO:0000256" key="7">
    <source>
        <dbReference type="ARBA" id="ARBA00022741"/>
    </source>
</evidence>
<evidence type="ECO:0000259" key="17">
    <source>
        <dbReference type="PROSITE" id="PS50927"/>
    </source>
</evidence>
<feature type="domain" description="Protein kinase" evidence="16">
    <location>
        <begin position="77"/>
        <end position="362"/>
    </location>
</feature>
<dbReference type="PANTHER" id="PTHR27002:SF932">
    <property type="entry name" value="RECEPTOR-LIKE SERINE_THREONINE-PROTEIN KINASE"/>
    <property type="match status" value="1"/>
</dbReference>
<feature type="domain" description="Apple" evidence="18">
    <location>
        <begin position="737"/>
        <end position="822"/>
    </location>
</feature>
<dbReference type="InterPro" id="IPR008271">
    <property type="entry name" value="Ser/Thr_kinase_AS"/>
</dbReference>
<dbReference type="SMART" id="SM00108">
    <property type="entry name" value="B_lectin"/>
    <property type="match status" value="1"/>
</dbReference>
<evidence type="ECO:0000259" key="16">
    <source>
        <dbReference type="PROSITE" id="PS50011"/>
    </source>
</evidence>
<evidence type="ECO:0000256" key="12">
    <source>
        <dbReference type="ARBA" id="ARBA00047899"/>
    </source>
</evidence>